<evidence type="ECO:0000313" key="3">
    <source>
        <dbReference type="Proteomes" id="UP000694843"/>
    </source>
</evidence>
<sequence>MRVLVLASVLAASAAHRAWNSATRYSQYNRSPYFGAAAGAWQSPAGFSEYSISPTFGEADFDPFAAQFPSCRGSRQSPINLDPYSFPVKEFEPFYFHRYHQIPEEENIINNGHSGQK</sequence>
<dbReference type="PROSITE" id="PS51144">
    <property type="entry name" value="ALPHA_CA_2"/>
    <property type="match status" value="1"/>
</dbReference>
<feature type="chain" id="PRO_5034697243" evidence="1">
    <location>
        <begin position="16"/>
        <end position="117"/>
    </location>
</feature>
<evidence type="ECO:0000313" key="4">
    <source>
        <dbReference type="RefSeq" id="XP_018026297.1"/>
    </source>
</evidence>
<evidence type="ECO:0000259" key="2">
    <source>
        <dbReference type="PROSITE" id="PS51144"/>
    </source>
</evidence>
<dbReference type="InterPro" id="IPR001148">
    <property type="entry name" value="CA_dom"/>
</dbReference>
<feature type="signal peptide" evidence="1">
    <location>
        <begin position="1"/>
        <end position="15"/>
    </location>
</feature>
<feature type="domain" description="Alpha-carbonic anhydrase" evidence="2">
    <location>
        <begin position="48"/>
        <end position="117"/>
    </location>
</feature>
<keyword evidence="1" id="KW-0732">Signal</keyword>
<gene>
    <name evidence="4" type="primary">LOC108681739</name>
</gene>
<name>A0A8B7PLL3_HYAAZ</name>
<reference evidence="4" key="1">
    <citation type="submission" date="2025-08" db="UniProtKB">
        <authorList>
            <consortium name="RefSeq"/>
        </authorList>
    </citation>
    <scope>IDENTIFICATION</scope>
    <source>
        <tissue evidence="4">Whole organism</tissue>
    </source>
</reference>
<protein>
    <submittedName>
        <fullName evidence="4">Uncharacterized protein LOC108681739 isoform X1</fullName>
    </submittedName>
</protein>
<evidence type="ECO:0000256" key="1">
    <source>
        <dbReference type="SAM" id="SignalP"/>
    </source>
</evidence>
<dbReference type="AlphaFoldDB" id="A0A8B7PLL3"/>
<organism evidence="3 4">
    <name type="scientific">Hyalella azteca</name>
    <name type="common">Amphipod</name>
    <dbReference type="NCBI Taxonomy" id="294128"/>
    <lineage>
        <taxon>Eukaryota</taxon>
        <taxon>Metazoa</taxon>
        <taxon>Ecdysozoa</taxon>
        <taxon>Arthropoda</taxon>
        <taxon>Crustacea</taxon>
        <taxon>Multicrustacea</taxon>
        <taxon>Malacostraca</taxon>
        <taxon>Eumalacostraca</taxon>
        <taxon>Peracarida</taxon>
        <taxon>Amphipoda</taxon>
        <taxon>Senticaudata</taxon>
        <taxon>Talitrida</taxon>
        <taxon>Talitroidea</taxon>
        <taxon>Hyalellidae</taxon>
        <taxon>Hyalella</taxon>
    </lineage>
</organism>
<dbReference type="KEGG" id="hazt:108681739"/>
<proteinExistence type="predicted"/>
<dbReference type="InterPro" id="IPR036398">
    <property type="entry name" value="CA_dom_sf"/>
</dbReference>
<dbReference type="GeneID" id="108681739"/>
<accession>A0A8B7PLL3</accession>
<dbReference type="OrthoDB" id="429145at2759"/>
<dbReference type="RefSeq" id="XP_018026297.1">
    <property type="nucleotide sequence ID" value="XM_018170808.2"/>
</dbReference>
<keyword evidence="3" id="KW-1185">Reference proteome</keyword>
<dbReference type="Pfam" id="PF00194">
    <property type="entry name" value="Carb_anhydrase"/>
    <property type="match status" value="1"/>
</dbReference>
<dbReference type="Proteomes" id="UP000694843">
    <property type="component" value="Unplaced"/>
</dbReference>
<dbReference type="Gene3D" id="3.10.200.10">
    <property type="entry name" value="Alpha carbonic anhydrase"/>
    <property type="match status" value="1"/>
</dbReference>
<dbReference type="SUPFAM" id="SSF51069">
    <property type="entry name" value="Carbonic anhydrase"/>
    <property type="match status" value="1"/>
</dbReference>